<dbReference type="InterPro" id="IPR006612">
    <property type="entry name" value="THAP_Znf"/>
</dbReference>
<dbReference type="InterPro" id="IPR038441">
    <property type="entry name" value="THAP_Znf_sf"/>
</dbReference>
<evidence type="ECO:0000256" key="6">
    <source>
        <dbReference type="ARBA" id="ARBA00023015"/>
    </source>
</evidence>
<keyword evidence="11" id="KW-0131">Cell cycle</keyword>
<comment type="subcellular location">
    <subcellularLocation>
        <location evidence="1">Nucleus</location>
        <location evidence="1">Nucleoplasm</location>
    </subcellularLocation>
</comment>
<organism evidence="15 16">
    <name type="scientific">Leptidea sinapis</name>
    <dbReference type="NCBI Taxonomy" id="189913"/>
    <lineage>
        <taxon>Eukaryota</taxon>
        <taxon>Metazoa</taxon>
        <taxon>Ecdysozoa</taxon>
        <taxon>Arthropoda</taxon>
        <taxon>Hexapoda</taxon>
        <taxon>Insecta</taxon>
        <taxon>Pterygota</taxon>
        <taxon>Neoptera</taxon>
        <taxon>Endopterygota</taxon>
        <taxon>Lepidoptera</taxon>
        <taxon>Glossata</taxon>
        <taxon>Ditrysia</taxon>
        <taxon>Papilionoidea</taxon>
        <taxon>Pieridae</taxon>
        <taxon>Dismorphiinae</taxon>
        <taxon>Leptidea</taxon>
    </lineage>
</organism>
<keyword evidence="3" id="KW-0479">Metal-binding</keyword>
<name>A0A5E4R2K4_9NEOP</name>
<evidence type="ECO:0000256" key="3">
    <source>
        <dbReference type="ARBA" id="ARBA00022723"/>
    </source>
</evidence>
<accession>A0A5E4R2K4</accession>
<keyword evidence="8 12" id="KW-0238">DNA-binding</keyword>
<keyword evidence="10" id="KW-0539">Nucleus</keyword>
<dbReference type="AlphaFoldDB" id="A0A5E4R2K4"/>
<feature type="region of interest" description="Disordered" evidence="13">
    <location>
        <begin position="118"/>
        <end position="156"/>
    </location>
</feature>
<dbReference type="Pfam" id="PF05485">
    <property type="entry name" value="THAP"/>
    <property type="match status" value="1"/>
</dbReference>
<comment type="similarity">
    <text evidence="2">Belongs to the THAP1 family.</text>
</comment>
<keyword evidence="7" id="KW-0175">Coiled coil</keyword>
<sequence>MTKTKNKVCCEICRLKTSRIGDEKRIFMAKFPLDEARCRKWVAATGNEDLIHLPIEKLHQLKYICGQHFRPRDFKKKKTQLRKTAVPSINISLNPLTDELMKDFPLHLQQITLSTDHEYSLREASSPPQESISKEQQNNENIASSSKSSATTNKPVNLKYRSRKKIYLKIKLRRIPNYEEIKSEDEDYFSGEEPYF</sequence>
<evidence type="ECO:0000256" key="12">
    <source>
        <dbReference type="PROSITE-ProRule" id="PRU00309"/>
    </source>
</evidence>
<feature type="compositionally biased region" description="Polar residues" evidence="13">
    <location>
        <begin position="126"/>
        <end position="140"/>
    </location>
</feature>
<keyword evidence="6" id="KW-0805">Transcription regulation</keyword>
<dbReference type="PROSITE" id="PS50950">
    <property type="entry name" value="ZF_THAP"/>
    <property type="match status" value="1"/>
</dbReference>
<evidence type="ECO:0000256" key="2">
    <source>
        <dbReference type="ARBA" id="ARBA00006177"/>
    </source>
</evidence>
<proteinExistence type="inferred from homology"/>
<dbReference type="SUPFAM" id="SSF57716">
    <property type="entry name" value="Glucocorticoid receptor-like (DNA-binding domain)"/>
    <property type="match status" value="1"/>
</dbReference>
<dbReference type="GO" id="GO:0008270">
    <property type="term" value="F:zinc ion binding"/>
    <property type="evidence" value="ECO:0007669"/>
    <property type="project" value="UniProtKB-KW"/>
</dbReference>
<evidence type="ECO:0000256" key="7">
    <source>
        <dbReference type="ARBA" id="ARBA00023054"/>
    </source>
</evidence>
<dbReference type="GO" id="GO:0005654">
    <property type="term" value="C:nucleoplasm"/>
    <property type="evidence" value="ECO:0007669"/>
    <property type="project" value="UniProtKB-SubCell"/>
</dbReference>
<keyword evidence="5" id="KW-0862">Zinc</keyword>
<dbReference type="InterPro" id="IPR026516">
    <property type="entry name" value="THAP1/10"/>
</dbReference>
<evidence type="ECO:0000259" key="14">
    <source>
        <dbReference type="PROSITE" id="PS50950"/>
    </source>
</evidence>
<reference evidence="15 16" key="1">
    <citation type="submission" date="2017-07" db="EMBL/GenBank/DDBJ databases">
        <authorList>
            <person name="Talla V."/>
            <person name="Backstrom N."/>
        </authorList>
    </citation>
    <scope>NUCLEOTIDE SEQUENCE [LARGE SCALE GENOMIC DNA]</scope>
</reference>
<evidence type="ECO:0000256" key="11">
    <source>
        <dbReference type="ARBA" id="ARBA00023306"/>
    </source>
</evidence>
<dbReference type="OrthoDB" id="7683421at2759"/>
<evidence type="ECO:0000256" key="4">
    <source>
        <dbReference type="ARBA" id="ARBA00022771"/>
    </source>
</evidence>
<keyword evidence="16" id="KW-1185">Reference proteome</keyword>
<dbReference type="PANTHER" id="PTHR46600:SF1">
    <property type="entry name" value="THAP DOMAIN-CONTAINING PROTEIN 1"/>
    <property type="match status" value="1"/>
</dbReference>
<evidence type="ECO:0000256" key="9">
    <source>
        <dbReference type="ARBA" id="ARBA00023163"/>
    </source>
</evidence>
<evidence type="ECO:0000256" key="13">
    <source>
        <dbReference type="SAM" id="MobiDB-lite"/>
    </source>
</evidence>
<evidence type="ECO:0000313" key="16">
    <source>
        <dbReference type="Proteomes" id="UP000324832"/>
    </source>
</evidence>
<protein>
    <recommendedName>
        <fullName evidence="14">THAP-type domain-containing protein</fullName>
    </recommendedName>
</protein>
<evidence type="ECO:0000313" key="15">
    <source>
        <dbReference type="EMBL" id="VVD04566.1"/>
    </source>
</evidence>
<evidence type="ECO:0000256" key="1">
    <source>
        <dbReference type="ARBA" id="ARBA00004642"/>
    </source>
</evidence>
<dbReference type="PANTHER" id="PTHR46600">
    <property type="entry name" value="THAP DOMAIN-CONTAINING"/>
    <property type="match status" value="1"/>
</dbReference>
<dbReference type="Gene3D" id="6.20.210.20">
    <property type="entry name" value="THAP domain"/>
    <property type="match status" value="1"/>
</dbReference>
<evidence type="ECO:0000256" key="5">
    <source>
        <dbReference type="ARBA" id="ARBA00022833"/>
    </source>
</evidence>
<keyword evidence="4 12" id="KW-0863">Zinc-finger</keyword>
<feature type="compositionally biased region" description="Low complexity" evidence="13">
    <location>
        <begin position="141"/>
        <end position="154"/>
    </location>
</feature>
<dbReference type="GO" id="GO:0043565">
    <property type="term" value="F:sequence-specific DNA binding"/>
    <property type="evidence" value="ECO:0007669"/>
    <property type="project" value="InterPro"/>
</dbReference>
<dbReference type="Proteomes" id="UP000324832">
    <property type="component" value="Unassembled WGS sequence"/>
</dbReference>
<dbReference type="SMART" id="SM00692">
    <property type="entry name" value="DM3"/>
    <property type="match status" value="1"/>
</dbReference>
<keyword evidence="9" id="KW-0804">Transcription</keyword>
<feature type="domain" description="THAP-type" evidence="14">
    <location>
        <begin position="1"/>
        <end position="90"/>
    </location>
</feature>
<evidence type="ECO:0000256" key="10">
    <source>
        <dbReference type="ARBA" id="ARBA00023242"/>
    </source>
</evidence>
<evidence type="ECO:0000256" key="8">
    <source>
        <dbReference type="ARBA" id="ARBA00023125"/>
    </source>
</evidence>
<gene>
    <name evidence="15" type="ORF">LSINAPIS_LOCUS14292</name>
</gene>
<dbReference type="SMART" id="SM00980">
    <property type="entry name" value="THAP"/>
    <property type="match status" value="1"/>
</dbReference>
<dbReference type="EMBL" id="FZQP02006870">
    <property type="protein sequence ID" value="VVD04566.1"/>
    <property type="molecule type" value="Genomic_DNA"/>
</dbReference>